<dbReference type="OrthoDB" id="3265338at2"/>
<keyword evidence="4" id="KW-0503">Monooxygenase</keyword>
<proteinExistence type="inferred from homology"/>
<dbReference type="PIRSF" id="PIRSF000337">
    <property type="entry name" value="NTA_MOA"/>
    <property type="match status" value="1"/>
</dbReference>
<dbReference type="GO" id="GO:0016705">
    <property type="term" value="F:oxidoreductase activity, acting on paired donors, with incorporation or reduction of molecular oxygen"/>
    <property type="evidence" value="ECO:0007669"/>
    <property type="project" value="InterPro"/>
</dbReference>
<evidence type="ECO:0000256" key="5">
    <source>
        <dbReference type="ARBA" id="ARBA00033748"/>
    </source>
</evidence>
<keyword evidence="2 6" id="KW-0288">FMN</keyword>
<dbReference type="NCBIfam" id="TIGR03860">
    <property type="entry name" value="FMN_nitrolo"/>
    <property type="match status" value="1"/>
</dbReference>
<keyword evidence="1 6" id="KW-0285">Flavoprotein</keyword>
<dbReference type="SUPFAM" id="SSF51679">
    <property type="entry name" value="Bacterial luciferase-like"/>
    <property type="match status" value="1"/>
</dbReference>
<feature type="binding site" evidence="6">
    <location>
        <position position="107"/>
    </location>
    <ligand>
        <name>FMN</name>
        <dbReference type="ChEBI" id="CHEBI:58210"/>
    </ligand>
</feature>
<dbReference type="Proteomes" id="UP000297654">
    <property type="component" value="Unassembled WGS sequence"/>
</dbReference>
<dbReference type="EMBL" id="SOFF01000016">
    <property type="protein sequence ID" value="TFB92339.1"/>
    <property type="molecule type" value="Genomic_DNA"/>
</dbReference>
<dbReference type="RefSeq" id="WP_092111347.1">
    <property type="nucleotide sequence ID" value="NZ_FOCN01000014.1"/>
</dbReference>
<feature type="domain" description="Luciferase-like" evidence="7">
    <location>
        <begin position="39"/>
        <end position="314"/>
    </location>
</feature>
<evidence type="ECO:0000256" key="4">
    <source>
        <dbReference type="ARBA" id="ARBA00023033"/>
    </source>
</evidence>
<dbReference type="AlphaFoldDB" id="A0A1H8JDR1"/>
<comment type="caution">
    <text evidence="8">The sequence shown here is derived from an EMBL/GenBank/DDBJ whole genome shotgun (WGS) entry which is preliminary data.</text>
</comment>
<dbReference type="InterPro" id="IPR011251">
    <property type="entry name" value="Luciferase-like_dom"/>
</dbReference>
<evidence type="ECO:0000313" key="8">
    <source>
        <dbReference type="EMBL" id="TFB92339.1"/>
    </source>
</evidence>
<keyword evidence="3" id="KW-0560">Oxidoreductase</keyword>
<evidence type="ECO:0000256" key="3">
    <source>
        <dbReference type="ARBA" id="ARBA00023002"/>
    </source>
</evidence>
<name>A0A1H8JDR1_9MICO</name>
<organism evidence="8 9">
    <name type="scientific">Cryobacterium luteum</name>
    <dbReference type="NCBI Taxonomy" id="1424661"/>
    <lineage>
        <taxon>Bacteria</taxon>
        <taxon>Bacillati</taxon>
        <taxon>Actinomycetota</taxon>
        <taxon>Actinomycetes</taxon>
        <taxon>Micrococcales</taxon>
        <taxon>Microbacteriaceae</taxon>
        <taxon>Cryobacterium</taxon>
    </lineage>
</organism>
<reference evidence="8 9" key="1">
    <citation type="submission" date="2019-03" db="EMBL/GenBank/DDBJ databases">
        <title>Genomics of glacier-inhabiting Cryobacterium strains.</title>
        <authorList>
            <person name="Liu Q."/>
            <person name="Xin Y.-H."/>
        </authorList>
    </citation>
    <scope>NUCLEOTIDE SEQUENCE [LARGE SCALE GENOMIC DNA]</scope>
    <source>
        <strain evidence="8 9">Hh15</strain>
    </source>
</reference>
<dbReference type="InterPro" id="IPR051260">
    <property type="entry name" value="Diverse_substr_monoxygenases"/>
</dbReference>
<feature type="binding site" evidence="6">
    <location>
        <position position="67"/>
    </location>
    <ligand>
        <name>FMN</name>
        <dbReference type="ChEBI" id="CHEBI:58210"/>
    </ligand>
</feature>
<dbReference type="Pfam" id="PF00296">
    <property type="entry name" value="Bac_luciferase"/>
    <property type="match status" value="1"/>
</dbReference>
<accession>A0A1H8JDR1</accession>
<feature type="binding site" evidence="6">
    <location>
        <position position="232"/>
    </location>
    <ligand>
        <name>FMN</name>
        <dbReference type="ChEBI" id="CHEBI:58210"/>
    </ligand>
</feature>
<dbReference type="STRING" id="1424661.SAMN05216281_11433"/>
<evidence type="ECO:0000256" key="1">
    <source>
        <dbReference type="ARBA" id="ARBA00022630"/>
    </source>
</evidence>
<keyword evidence="9" id="KW-1185">Reference proteome</keyword>
<evidence type="ECO:0000256" key="2">
    <source>
        <dbReference type="ARBA" id="ARBA00022643"/>
    </source>
</evidence>
<dbReference type="Gene3D" id="3.20.20.30">
    <property type="entry name" value="Luciferase-like domain"/>
    <property type="match status" value="1"/>
</dbReference>
<evidence type="ECO:0000256" key="6">
    <source>
        <dbReference type="PIRSR" id="PIRSR000337-1"/>
    </source>
</evidence>
<dbReference type="PANTHER" id="PTHR30011">
    <property type="entry name" value="ALKANESULFONATE MONOOXYGENASE-RELATED"/>
    <property type="match status" value="1"/>
</dbReference>
<comment type="similarity">
    <text evidence="5">Belongs to the NtaA/SnaA/DszA monooxygenase family.</text>
</comment>
<evidence type="ECO:0000259" key="7">
    <source>
        <dbReference type="Pfam" id="PF00296"/>
    </source>
</evidence>
<protein>
    <submittedName>
        <fullName evidence="8">LLM class flavin-dependent oxidoreductase</fullName>
    </submittedName>
</protein>
<evidence type="ECO:0000313" key="9">
    <source>
        <dbReference type="Proteomes" id="UP000297654"/>
    </source>
</evidence>
<sequence>MTNHTLPLRFEHDGTIVLGAMVRTLGAFPSGWRYPGAHRDPAADPKALKRVGRAAEKAGLDYIFLGDWLSTDTDLEFSDPHLLSRVDPMSTAAFLAAFTHHIGIIGTVSTVHSEPYAVARAAASIDRLSGGRFALNLTLTTDPRGEANFGRAGVTPEFDRFDVAKEFVAVLRGLWDTWDDDAFTRDASGGSLINRELISSLNHIGQSYAVAGPLNVQRPVQGHVPIMHSGTSHRAQEFAAEFADIYLVAPADQAEAVRLYDTTKRRAVSFGRRAADLTIIAPILPIIGVTRTAAHAVYDRLVELFQVHDGSATAEKLDLPANRNVQTLLRIVGLPLTMRSFDESVSASTAARFNRLGDRLINLVTERSGRTVGGTRPVTYRHLLVAHLIRSPIIVGDAVDIADYIECWYRAGAVDGFSVLSAFLHEQFELFASLVVPELRRRGLVREAYTTTTLRGHLGSSVPARRVPSDHLIA</sequence>
<dbReference type="GO" id="GO:0004497">
    <property type="term" value="F:monooxygenase activity"/>
    <property type="evidence" value="ECO:0007669"/>
    <property type="project" value="UniProtKB-KW"/>
</dbReference>
<dbReference type="InterPro" id="IPR036661">
    <property type="entry name" value="Luciferase-like_sf"/>
</dbReference>
<dbReference type="PANTHER" id="PTHR30011:SF16">
    <property type="entry name" value="C2H2 FINGER DOMAIN TRANSCRIPTION FACTOR (EUROFUNG)-RELATED"/>
    <property type="match status" value="1"/>
</dbReference>
<gene>
    <name evidence="8" type="ORF">E3O10_04670</name>
</gene>
<dbReference type="InterPro" id="IPR016215">
    <property type="entry name" value="NTA_MOA"/>
</dbReference>